<dbReference type="RefSeq" id="XP_012685253.2">
    <property type="nucleotide sequence ID" value="XM_012829799.2"/>
</dbReference>
<feature type="compositionally biased region" description="Polar residues" evidence="1">
    <location>
        <begin position="137"/>
        <end position="151"/>
    </location>
</feature>
<feature type="compositionally biased region" description="Polar residues" evidence="1">
    <location>
        <begin position="271"/>
        <end position="290"/>
    </location>
</feature>
<protein>
    <submittedName>
        <fullName evidence="3">Protein SLX4IP isoform X1</fullName>
    </submittedName>
</protein>
<dbReference type="Proteomes" id="UP000515152">
    <property type="component" value="Chromosome 13"/>
</dbReference>
<organism evidence="2 3">
    <name type="scientific">Clupea harengus</name>
    <name type="common">Atlantic herring</name>
    <dbReference type="NCBI Taxonomy" id="7950"/>
    <lineage>
        <taxon>Eukaryota</taxon>
        <taxon>Metazoa</taxon>
        <taxon>Chordata</taxon>
        <taxon>Craniata</taxon>
        <taxon>Vertebrata</taxon>
        <taxon>Euteleostomi</taxon>
        <taxon>Actinopterygii</taxon>
        <taxon>Neopterygii</taxon>
        <taxon>Teleostei</taxon>
        <taxon>Clupei</taxon>
        <taxon>Clupeiformes</taxon>
        <taxon>Clupeoidei</taxon>
        <taxon>Clupeidae</taxon>
        <taxon>Clupea</taxon>
    </lineage>
</organism>
<reference evidence="3" key="1">
    <citation type="submission" date="2025-08" db="UniProtKB">
        <authorList>
            <consortium name="RefSeq"/>
        </authorList>
    </citation>
    <scope>IDENTIFICATION</scope>
</reference>
<name>A0A6P3VZ97_CLUHA</name>
<dbReference type="AlphaFoldDB" id="A0A6P3VZ97"/>
<sequence>MSNKFVIKCGNFAVLVDLHALPLGVQEDTSWSSQELKEEVSALIREAVDQRVKQFLESRWQQQKGPQAKYMKEMTPANPLCIKGPAFRLAAYFMKRHVNLRCISKQHYRELRVFPERFVVCVSRPEHAAAATLSGNVTRSMEEQGGQSRSEYFSGRSETLDPLNSSAITKRTALQKIAKQASAQAEASHSDPPGQGCGKPEAPGPCGSSPEAERRGGVLPPLCPQEVGGYGALSEIPGGAPSSGGASLEGGEGEALAPLSLSKPRNERSRTTSQEVAANPQQQERSSTTRAPPPAQPCVGADDDDDNNNNNNNCSRSRKRPSRLQGGLFTHDAKRLCLGGPSEPTAEVQQPDSSERASPRSSVLGPCPRPPPPPLLEHAGESLTLEAELAAHGKQAGRLPLRVSNTEQTNPSRLATSLRGLSVKPQSSGSSISSRPAAKEEGRQSAARTSRLRRPRKS</sequence>
<dbReference type="GeneID" id="105902250"/>
<evidence type="ECO:0000313" key="2">
    <source>
        <dbReference type="Proteomes" id="UP000515152"/>
    </source>
</evidence>
<keyword evidence="2" id="KW-1185">Reference proteome</keyword>
<feature type="compositionally biased region" description="Polar residues" evidence="1">
    <location>
        <begin position="403"/>
        <end position="415"/>
    </location>
</feature>
<dbReference type="CTD" id="128710"/>
<dbReference type="InterPro" id="IPR031479">
    <property type="entry name" value="SLX4IP"/>
</dbReference>
<gene>
    <name evidence="3" type="primary">LOC105902250</name>
</gene>
<feature type="compositionally biased region" description="Low complexity" evidence="1">
    <location>
        <begin position="237"/>
        <end position="246"/>
    </location>
</feature>
<dbReference type="PANTHER" id="PTHR28557">
    <property type="entry name" value="PROTEIN SLX4IP"/>
    <property type="match status" value="1"/>
</dbReference>
<evidence type="ECO:0000256" key="1">
    <source>
        <dbReference type="SAM" id="MobiDB-lite"/>
    </source>
</evidence>
<accession>A0A6P3VZ97</accession>
<dbReference type="PANTHER" id="PTHR28557:SF1">
    <property type="entry name" value="PROTEIN SLX4IP"/>
    <property type="match status" value="1"/>
</dbReference>
<dbReference type="KEGG" id="char:105902250"/>
<dbReference type="Pfam" id="PF15744">
    <property type="entry name" value="UPF0492"/>
    <property type="match status" value="1"/>
</dbReference>
<proteinExistence type="predicted"/>
<dbReference type="OrthoDB" id="9933290at2759"/>
<evidence type="ECO:0000313" key="3">
    <source>
        <dbReference type="RefSeq" id="XP_012685253.2"/>
    </source>
</evidence>
<feature type="region of interest" description="Disordered" evidence="1">
    <location>
        <begin position="137"/>
        <end position="458"/>
    </location>
</feature>